<feature type="transmembrane region" description="Helical" evidence="8">
    <location>
        <begin position="219"/>
        <end position="243"/>
    </location>
</feature>
<sequence length="244" mass="27015">MTISSKDREDATLERRAVWRSTAVLHAAAAVTGLIMVLFLLAHMYGNYKVFLGQEAFDGYSAYLRTIGEPLLPWSGALWIIRVILLASVLVHIYAIVLLWRRMRMATGGNGSRRYLSRQNPRGVQRTYSSFTMRWGGVIIGLFVMYHILHLTANVIAPGGASPSPYGRMINGFSIWWVFVTYAIAMIALGFHLRHGFWAALASLGANTSVARRRRLNQVAILVAAVITVGFLIPPAAILIGWVG</sequence>
<dbReference type="InterPro" id="IPR011138">
    <property type="entry name" value="Cytochrome_b-558"/>
</dbReference>
<dbReference type="Gene3D" id="1.20.1300.10">
    <property type="entry name" value="Fumarate reductase/succinate dehydrogenase, transmembrane subunit"/>
    <property type="match status" value="1"/>
</dbReference>
<evidence type="ECO:0000256" key="5">
    <source>
        <dbReference type="ARBA" id="ARBA00022989"/>
    </source>
</evidence>
<feature type="transmembrane region" description="Helical" evidence="8">
    <location>
        <begin position="173"/>
        <end position="193"/>
    </location>
</feature>
<dbReference type="GO" id="GO:0016020">
    <property type="term" value="C:membrane"/>
    <property type="evidence" value="ECO:0007669"/>
    <property type="project" value="UniProtKB-SubCell"/>
</dbReference>
<keyword evidence="2" id="KW-0349">Heme</keyword>
<dbReference type="NCBIfam" id="TIGR02046">
    <property type="entry name" value="sdhC_b558_fam"/>
    <property type="match status" value="1"/>
</dbReference>
<dbReference type="AlphaFoldDB" id="A0A7Z0J6A0"/>
<comment type="subcellular location">
    <subcellularLocation>
        <location evidence="1">Membrane</location>
    </subcellularLocation>
</comment>
<dbReference type="Pfam" id="PF01127">
    <property type="entry name" value="Sdh_cyt"/>
    <property type="match status" value="1"/>
</dbReference>
<name>A0A7Z0J6A0_9MICO</name>
<dbReference type="InterPro" id="IPR000701">
    <property type="entry name" value="SuccDH_FuR_B_TM-su"/>
</dbReference>
<dbReference type="SUPFAM" id="SSF81343">
    <property type="entry name" value="Fumarate reductase respiratory complex transmembrane subunits"/>
    <property type="match status" value="1"/>
</dbReference>
<keyword evidence="4" id="KW-0479">Metal-binding</keyword>
<reference evidence="9 10" key="1">
    <citation type="submission" date="2020-07" db="EMBL/GenBank/DDBJ databases">
        <title>Sequencing the genomes of 1000 actinobacteria strains.</title>
        <authorList>
            <person name="Klenk H.-P."/>
        </authorList>
    </citation>
    <scope>NUCLEOTIDE SEQUENCE [LARGE SCALE GENOMIC DNA]</scope>
    <source>
        <strain evidence="9 10">LI1</strain>
    </source>
</reference>
<dbReference type="GO" id="GO:0046872">
    <property type="term" value="F:metal ion binding"/>
    <property type="evidence" value="ECO:0007669"/>
    <property type="project" value="UniProtKB-KW"/>
</dbReference>
<dbReference type="InterPro" id="IPR034804">
    <property type="entry name" value="SQR/QFR_C/D"/>
</dbReference>
<protein>
    <submittedName>
        <fullName evidence="9">Succinate dehydrogenase / fumarate reductase cytochrome b subunit</fullName>
    </submittedName>
</protein>
<dbReference type="CDD" id="cd03498">
    <property type="entry name" value="SQR_TypeB_2_TM"/>
    <property type="match status" value="1"/>
</dbReference>
<keyword evidence="10" id="KW-1185">Reference proteome</keyword>
<evidence type="ECO:0000256" key="1">
    <source>
        <dbReference type="ARBA" id="ARBA00004370"/>
    </source>
</evidence>
<evidence type="ECO:0000256" key="4">
    <source>
        <dbReference type="ARBA" id="ARBA00022723"/>
    </source>
</evidence>
<dbReference type="EMBL" id="JACCFM010000001">
    <property type="protein sequence ID" value="NYJ19703.1"/>
    <property type="molecule type" value="Genomic_DNA"/>
</dbReference>
<feature type="transmembrane region" description="Helical" evidence="8">
    <location>
        <begin position="79"/>
        <end position="100"/>
    </location>
</feature>
<evidence type="ECO:0000313" key="10">
    <source>
        <dbReference type="Proteomes" id="UP000537260"/>
    </source>
</evidence>
<feature type="transmembrane region" description="Helical" evidence="8">
    <location>
        <begin position="135"/>
        <end position="153"/>
    </location>
</feature>
<proteinExistence type="predicted"/>
<evidence type="ECO:0000256" key="8">
    <source>
        <dbReference type="SAM" id="Phobius"/>
    </source>
</evidence>
<keyword evidence="6" id="KW-0408">Iron</keyword>
<gene>
    <name evidence="9" type="ORF">HNR05_001494</name>
</gene>
<accession>A0A7Z0J6A0</accession>
<keyword evidence="5 8" id="KW-1133">Transmembrane helix</keyword>
<evidence type="ECO:0000256" key="6">
    <source>
        <dbReference type="ARBA" id="ARBA00023004"/>
    </source>
</evidence>
<keyword evidence="3 8" id="KW-0812">Transmembrane</keyword>
<organism evidence="9 10">
    <name type="scientific">Glaciibacter psychrotolerans</name>
    <dbReference type="NCBI Taxonomy" id="670054"/>
    <lineage>
        <taxon>Bacteria</taxon>
        <taxon>Bacillati</taxon>
        <taxon>Actinomycetota</taxon>
        <taxon>Actinomycetes</taxon>
        <taxon>Micrococcales</taxon>
        <taxon>Microbacteriaceae</taxon>
        <taxon>Glaciibacter</taxon>
    </lineage>
</organism>
<feature type="transmembrane region" description="Helical" evidence="8">
    <location>
        <begin position="23"/>
        <end position="45"/>
    </location>
</feature>
<evidence type="ECO:0000256" key="3">
    <source>
        <dbReference type="ARBA" id="ARBA00022692"/>
    </source>
</evidence>
<evidence type="ECO:0000256" key="7">
    <source>
        <dbReference type="ARBA" id="ARBA00023136"/>
    </source>
</evidence>
<comment type="caution">
    <text evidence="9">The sequence shown here is derived from an EMBL/GenBank/DDBJ whole genome shotgun (WGS) entry which is preliminary data.</text>
</comment>
<dbReference type="Proteomes" id="UP000537260">
    <property type="component" value="Unassembled WGS sequence"/>
</dbReference>
<evidence type="ECO:0000256" key="2">
    <source>
        <dbReference type="ARBA" id="ARBA00022617"/>
    </source>
</evidence>
<evidence type="ECO:0000313" key="9">
    <source>
        <dbReference type="EMBL" id="NYJ19703.1"/>
    </source>
</evidence>
<dbReference type="RefSeq" id="WP_179578424.1">
    <property type="nucleotide sequence ID" value="NZ_JACCFM010000001.1"/>
</dbReference>
<keyword evidence="7 8" id="KW-0472">Membrane</keyword>